<name>A0ACB8DZC5_DERSI</name>
<comment type="caution">
    <text evidence="1">The sequence shown here is derived from an EMBL/GenBank/DDBJ whole genome shotgun (WGS) entry which is preliminary data.</text>
</comment>
<evidence type="ECO:0000313" key="2">
    <source>
        <dbReference type="Proteomes" id="UP000821865"/>
    </source>
</evidence>
<accession>A0ACB8DZC5</accession>
<keyword evidence="2" id="KW-1185">Reference proteome</keyword>
<reference evidence="1" key="1">
    <citation type="submission" date="2020-05" db="EMBL/GenBank/DDBJ databases">
        <title>Large-scale comparative analyses of tick genomes elucidate their genetic diversity and vector capacities.</title>
        <authorList>
            <person name="Jia N."/>
            <person name="Wang J."/>
            <person name="Shi W."/>
            <person name="Du L."/>
            <person name="Sun Y."/>
            <person name="Zhan W."/>
            <person name="Jiang J."/>
            <person name="Wang Q."/>
            <person name="Zhang B."/>
            <person name="Ji P."/>
            <person name="Sakyi L.B."/>
            <person name="Cui X."/>
            <person name="Yuan T."/>
            <person name="Jiang B."/>
            <person name="Yang W."/>
            <person name="Lam T.T.-Y."/>
            <person name="Chang Q."/>
            <person name="Ding S."/>
            <person name="Wang X."/>
            <person name="Zhu J."/>
            <person name="Ruan X."/>
            <person name="Zhao L."/>
            <person name="Wei J."/>
            <person name="Que T."/>
            <person name="Du C."/>
            <person name="Cheng J."/>
            <person name="Dai P."/>
            <person name="Han X."/>
            <person name="Huang E."/>
            <person name="Gao Y."/>
            <person name="Liu J."/>
            <person name="Shao H."/>
            <person name="Ye R."/>
            <person name="Li L."/>
            <person name="Wei W."/>
            <person name="Wang X."/>
            <person name="Wang C."/>
            <person name="Yang T."/>
            <person name="Huo Q."/>
            <person name="Li W."/>
            <person name="Guo W."/>
            <person name="Chen H."/>
            <person name="Zhou L."/>
            <person name="Ni X."/>
            <person name="Tian J."/>
            <person name="Zhou Y."/>
            <person name="Sheng Y."/>
            <person name="Liu T."/>
            <person name="Pan Y."/>
            <person name="Xia L."/>
            <person name="Li J."/>
            <person name="Zhao F."/>
            <person name="Cao W."/>
        </authorList>
    </citation>
    <scope>NUCLEOTIDE SEQUENCE</scope>
    <source>
        <strain evidence="1">Dsil-2018</strain>
    </source>
</reference>
<dbReference type="Proteomes" id="UP000821865">
    <property type="component" value="Chromosome 1"/>
</dbReference>
<evidence type="ECO:0000313" key="1">
    <source>
        <dbReference type="EMBL" id="KAH7979633.1"/>
    </source>
</evidence>
<proteinExistence type="predicted"/>
<gene>
    <name evidence="1" type="ORF">HPB49_010222</name>
</gene>
<sequence>MRRPGLSWTTALSLLLSILGASLAFPGGAPEGVCHSMLPQHGGFQKFNGSGSPYRLVQEKAFFHPNESMTVTLYTKSSHFKGFLVKAIDEQSNDVGHFQRGADYKNFRGCSGATHKSRNNKKTVKLIWQAPPPPVGTSDIQSDRPSRVQACIRGSEEHGETEQPSAAETVNTNFTKMHLLAPRTAIANVKSQSLPHAAHALKNVIQRLQTILNVSNGFTEHMAHEC</sequence>
<dbReference type="EMBL" id="CM023470">
    <property type="protein sequence ID" value="KAH7979633.1"/>
    <property type="molecule type" value="Genomic_DNA"/>
</dbReference>
<organism evidence="1 2">
    <name type="scientific">Dermacentor silvarum</name>
    <name type="common">Tick</name>
    <dbReference type="NCBI Taxonomy" id="543639"/>
    <lineage>
        <taxon>Eukaryota</taxon>
        <taxon>Metazoa</taxon>
        <taxon>Ecdysozoa</taxon>
        <taxon>Arthropoda</taxon>
        <taxon>Chelicerata</taxon>
        <taxon>Arachnida</taxon>
        <taxon>Acari</taxon>
        <taxon>Parasitiformes</taxon>
        <taxon>Ixodida</taxon>
        <taxon>Ixodoidea</taxon>
        <taxon>Ixodidae</taxon>
        <taxon>Rhipicephalinae</taxon>
        <taxon>Dermacentor</taxon>
    </lineage>
</organism>
<protein>
    <submittedName>
        <fullName evidence="1">Uncharacterized protein</fullName>
    </submittedName>
</protein>